<sequence length="511" mass="57291">MTISRRTFLNGSIALLLGSTSFSEASAKTSFSSYPFKLGVASGYPRPDSVVLWTRLAPEPIKDGGGLSSEPLEVKWEMALDQGFRKVVRSGKKIASARYAHSVHVQVPALRPSTTYYYRFFAGDAVSPVGQTRTAPAPESLSAVSFSFASCQMYEQGYFTAHKHMAQEDLDLVLFLGDYIYEHSWGNNLVRKHEGPEVYSLNQYRNRYACYKMDADLQACHARFPWVVTWDDHEVDNDYANDLAEDLESNFLKRRAAAYQAFYEHMPLPETFAPHNSDMQIYQALDFGKMTRFHVLDDRQYRDHEVCPKPGRGGSNIVADCPERLDPKRSILGFKQEEWLAKSLKDSPAIWDIIVQQTLMAQVIRPGRKFWTDGWDGYPAARKRLLEATSQRAGANPLVVGGDIHAYAVADLKLDFDDSKAPVIATEICGTSISSQGPDLKATDEWMKANPHIKFFNGTSRGYVTVTLNKEEAKIALRAIETEKRPDADISTLASFVVERGKPGARRIASL</sequence>
<evidence type="ECO:0000259" key="3">
    <source>
        <dbReference type="Pfam" id="PF16655"/>
    </source>
</evidence>
<dbReference type="InterPro" id="IPR052900">
    <property type="entry name" value="Phospholipid_Metab_Enz"/>
</dbReference>
<feature type="chain" id="PRO_5035302529" evidence="1">
    <location>
        <begin position="28"/>
        <end position="511"/>
    </location>
</feature>
<proteinExistence type="predicted"/>
<dbReference type="PANTHER" id="PTHR43606">
    <property type="entry name" value="PHOSPHATASE, PUTATIVE (AFU_ORTHOLOGUE AFUA_6G08710)-RELATED"/>
    <property type="match status" value="1"/>
</dbReference>
<evidence type="ECO:0000313" key="5">
    <source>
        <dbReference type="Proteomes" id="UP000664277"/>
    </source>
</evidence>
<evidence type="ECO:0000259" key="2">
    <source>
        <dbReference type="Pfam" id="PF09423"/>
    </source>
</evidence>
<dbReference type="InterPro" id="IPR006311">
    <property type="entry name" value="TAT_signal"/>
</dbReference>
<dbReference type="CDD" id="cd07389">
    <property type="entry name" value="MPP_PhoD"/>
    <property type="match status" value="1"/>
</dbReference>
<dbReference type="InterPro" id="IPR029052">
    <property type="entry name" value="Metallo-depent_PP-like"/>
</dbReference>
<dbReference type="EMBL" id="JAFLCK010000048">
    <property type="protein sequence ID" value="MBN8662685.1"/>
    <property type="molecule type" value="Genomic_DNA"/>
</dbReference>
<dbReference type="Gene3D" id="3.60.21.70">
    <property type="entry name" value="PhoD-like phosphatase"/>
    <property type="match status" value="1"/>
</dbReference>
<dbReference type="AlphaFoldDB" id="A0A8J7PPF3"/>
<evidence type="ECO:0000313" key="4">
    <source>
        <dbReference type="EMBL" id="MBN8662685.1"/>
    </source>
</evidence>
<dbReference type="Pfam" id="PF16655">
    <property type="entry name" value="PhoD_N"/>
    <property type="match status" value="1"/>
</dbReference>
<feature type="domain" description="PhoD-like phosphatase metallophosphatase" evidence="2">
    <location>
        <begin position="146"/>
        <end position="475"/>
    </location>
</feature>
<accession>A0A8J7PPF3</accession>
<dbReference type="InterPro" id="IPR018946">
    <property type="entry name" value="PhoD-like_MPP"/>
</dbReference>
<protein>
    <submittedName>
        <fullName evidence="4">Alkaline phosphatase D family protein</fullName>
    </submittedName>
</protein>
<organism evidence="4 5">
    <name type="scientific">Candidatus Obscuribacter phosphatis</name>
    <dbReference type="NCBI Taxonomy" id="1906157"/>
    <lineage>
        <taxon>Bacteria</taxon>
        <taxon>Bacillati</taxon>
        <taxon>Candidatus Melainabacteria</taxon>
        <taxon>Candidatus Obscuribacterales</taxon>
        <taxon>Candidatus Obscuribacteraceae</taxon>
        <taxon>Candidatus Obscuribacter</taxon>
    </lineage>
</organism>
<gene>
    <name evidence="4" type="ORF">J0M35_20120</name>
</gene>
<dbReference type="InterPro" id="IPR032093">
    <property type="entry name" value="PhoD_N"/>
</dbReference>
<dbReference type="InterPro" id="IPR038607">
    <property type="entry name" value="PhoD-like_sf"/>
</dbReference>
<dbReference type="PROSITE" id="PS51318">
    <property type="entry name" value="TAT"/>
    <property type="match status" value="1"/>
</dbReference>
<dbReference type="SUPFAM" id="SSF56300">
    <property type="entry name" value="Metallo-dependent phosphatases"/>
    <property type="match status" value="1"/>
</dbReference>
<feature type="signal peptide" evidence="1">
    <location>
        <begin position="1"/>
        <end position="27"/>
    </location>
</feature>
<dbReference type="PANTHER" id="PTHR43606:SF2">
    <property type="entry name" value="ALKALINE PHOSPHATASE FAMILY PROTEIN (AFU_ORTHOLOGUE AFUA_5G03860)"/>
    <property type="match status" value="1"/>
</dbReference>
<dbReference type="Gene3D" id="2.60.40.380">
    <property type="entry name" value="Purple acid phosphatase-like, N-terminal"/>
    <property type="match status" value="1"/>
</dbReference>
<dbReference type="Pfam" id="PF09423">
    <property type="entry name" value="PhoD"/>
    <property type="match status" value="1"/>
</dbReference>
<reference evidence="4" key="1">
    <citation type="submission" date="2021-02" db="EMBL/GenBank/DDBJ databases">
        <title>Genome-Resolved Metagenomics of a Microbial Community Performing Photosynthetic Biological Nutrient Removal.</title>
        <authorList>
            <person name="Mcdaniel E.A."/>
        </authorList>
    </citation>
    <scope>NUCLEOTIDE SEQUENCE</scope>
    <source>
        <strain evidence="4">UWPOB_OBS1</strain>
    </source>
</reference>
<comment type="caution">
    <text evidence="4">The sequence shown here is derived from an EMBL/GenBank/DDBJ whole genome shotgun (WGS) entry which is preliminary data.</text>
</comment>
<feature type="domain" description="Phospholipase D N-terminal" evidence="3">
    <location>
        <begin position="38"/>
        <end position="134"/>
    </location>
</feature>
<name>A0A8J7PPF3_9BACT</name>
<dbReference type="Proteomes" id="UP000664277">
    <property type="component" value="Unassembled WGS sequence"/>
</dbReference>
<keyword evidence="1" id="KW-0732">Signal</keyword>
<evidence type="ECO:0000256" key="1">
    <source>
        <dbReference type="SAM" id="SignalP"/>
    </source>
</evidence>